<evidence type="ECO:0000313" key="5">
    <source>
        <dbReference type="Proteomes" id="UP000193738"/>
    </source>
</evidence>
<feature type="transmembrane region" description="Helical" evidence="2">
    <location>
        <begin position="45"/>
        <end position="66"/>
    </location>
</feature>
<proteinExistence type="predicted"/>
<feature type="compositionally biased region" description="Pro residues" evidence="1">
    <location>
        <begin position="263"/>
        <end position="275"/>
    </location>
</feature>
<feature type="compositionally biased region" description="Pro residues" evidence="1">
    <location>
        <begin position="221"/>
        <end position="230"/>
    </location>
</feature>
<dbReference type="EMBL" id="LQOX01000079">
    <property type="protein sequence ID" value="ORV72391.1"/>
    <property type="molecule type" value="Genomic_DNA"/>
</dbReference>
<protein>
    <recommendedName>
        <fullName evidence="3">DUF6779 domain-containing protein</fullName>
    </recommendedName>
</protein>
<dbReference type="InterPro" id="IPR046706">
    <property type="entry name" value="DUF6779"/>
</dbReference>
<dbReference type="RefSeq" id="WP_036415853.1">
    <property type="nucleotide sequence ID" value="NZ_LQOX01000079.1"/>
</dbReference>
<keyword evidence="2" id="KW-0812">Transmembrane</keyword>
<dbReference type="Pfam" id="PF20570">
    <property type="entry name" value="DUF6779"/>
    <property type="match status" value="1"/>
</dbReference>
<sequence>MTVLSRGARVRRGGRRPGWVLLTTLLVLAIAASSALVFTNRVELLKLAVILALWAAVAGAFVSVLYRRQADAEQARARDLKLVYDLQLDREISARREYELSVESQLRRELAAELRGAAADEVAALRAELTALRTSLEILFDTDFEHRPALEPMDKMGATQARRSRAVADRVQNGQGPAADWVSIDRVAVVRPGEAVDRAEEAIIDVPEVGMPPYDDRDVPPAGPLPPPAEPAATKHSAERVGLHYETAPAPPGPRYEPRHRPPPPPAPPPQPEPQSEPSWAPVAADGQWLPPGAPGSHWASGEPAAAPPAQPSGRRRRYRDSRPEEGQGDIRLGHVEVPGETGGRRSRSRHSTEYRDHGVASLGAVPRADGTGPAAAPPPSAAPPPPAPAAARPTAPPPPRLAAPPPPEPAARHRSPEPEPAAGAHGSDAQTGGQSVADLLARLQVQPSGGGRRRRRGG</sequence>
<evidence type="ECO:0000256" key="1">
    <source>
        <dbReference type="SAM" id="MobiDB-lite"/>
    </source>
</evidence>
<dbReference type="Proteomes" id="UP000193738">
    <property type="component" value="Unassembled WGS sequence"/>
</dbReference>
<feature type="compositionally biased region" description="Pro residues" evidence="1">
    <location>
        <begin position="376"/>
        <end position="410"/>
    </location>
</feature>
<feature type="domain" description="DUF6779" evidence="3">
    <location>
        <begin position="45"/>
        <end position="149"/>
    </location>
</feature>
<comment type="caution">
    <text evidence="4">The sequence shown here is derived from an EMBL/GenBank/DDBJ whole genome shotgun (WGS) entry which is preliminary data.</text>
</comment>
<evidence type="ECO:0000313" key="4">
    <source>
        <dbReference type="EMBL" id="ORV72391.1"/>
    </source>
</evidence>
<keyword evidence="5" id="KW-1185">Reference proteome</keyword>
<dbReference type="AlphaFoldDB" id="A0A1X1VTN0"/>
<keyword evidence="2" id="KW-1133">Transmembrane helix</keyword>
<feature type="region of interest" description="Disordered" evidence="1">
    <location>
        <begin position="207"/>
        <end position="459"/>
    </location>
</feature>
<name>A0A1X1VTN0_MYCGS</name>
<accession>A0A1X1VTN0</accession>
<dbReference type="STRING" id="1777.AWC07_03815"/>
<reference evidence="4 5" key="1">
    <citation type="submission" date="2016-01" db="EMBL/GenBank/DDBJ databases">
        <title>The new phylogeny of the genus Mycobacterium.</title>
        <authorList>
            <person name="Tarcisio F."/>
            <person name="Conor M."/>
            <person name="Antonella G."/>
            <person name="Elisabetta G."/>
            <person name="Giulia F.S."/>
            <person name="Sara T."/>
            <person name="Anna F."/>
            <person name="Clotilde B."/>
            <person name="Roberto B."/>
            <person name="Veronica D.S."/>
            <person name="Fabio R."/>
            <person name="Monica P."/>
            <person name="Olivier J."/>
            <person name="Enrico T."/>
            <person name="Nicola S."/>
        </authorList>
    </citation>
    <scope>NUCLEOTIDE SEQUENCE [LARGE SCALE GENOMIC DNA]</scope>
    <source>
        <strain evidence="4 5">DSM 43505</strain>
    </source>
</reference>
<evidence type="ECO:0000256" key="2">
    <source>
        <dbReference type="SAM" id="Phobius"/>
    </source>
</evidence>
<dbReference type="PRINTS" id="PR01217">
    <property type="entry name" value="PRICHEXTENSN"/>
</dbReference>
<evidence type="ECO:0000259" key="3">
    <source>
        <dbReference type="Pfam" id="PF20570"/>
    </source>
</evidence>
<gene>
    <name evidence="4" type="ORF">AWC07_03815</name>
</gene>
<organism evidence="4 5">
    <name type="scientific">Mycobacterium gastri</name>
    <dbReference type="NCBI Taxonomy" id="1777"/>
    <lineage>
        <taxon>Bacteria</taxon>
        <taxon>Bacillati</taxon>
        <taxon>Actinomycetota</taxon>
        <taxon>Actinomycetes</taxon>
        <taxon>Mycobacteriales</taxon>
        <taxon>Mycobacteriaceae</taxon>
        <taxon>Mycobacterium</taxon>
    </lineage>
</organism>
<keyword evidence="2" id="KW-0472">Membrane</keyword>